<reference evidence="2 3" key="1">
    <citation type="journal article" date="2018" name="BMC Genomics">
        <title>Genomic comparison of Trypanosoma conorhini and Trypanosoma rangeli to Trypanosoma cruzi strains of high and low virulence.</title>
        <authorList>
            <person name="Bradwell K.R."/>
            <person name="Koparde V.N."/>
            <person name="Matveyev A.V."/>
            <person name="Serrano M.G."/>
            <person name="Alves J.M."/>
            <person name="Parikh H."/>
            <person name="Huang B."/>
            <person name="Lee V."/>
            <person name="Espinosa-Alvarez O."/>
            <person name="Ortiz P.A."/>
            <person name="Costa-Martins A.G."/>
            <person name="Teixeira M.M."/>
            <person name="Buck G.A."/>
        </authorList>
    </citation>
    <scope>NUCLEOTIDE SEQUENCE [LARGE SCALE GENOMIC DNA]</scope>
    <source>
        <strain evidence="2 3">AM80</strain>
    </source>
</reference>
<feature type="compositionally biased region" description="Low complexity" evidence="1">
    <location>
        <begin position="107"/>
        <end position="118"/>
    </location>
</feature>
<dbReference type="GeneID" id="40329039"/>
<organism evidence="2 3">
    <name type="scientific">Trypanosoma rangeli</name>
    <dbReference type="NCBI Taxonomy" id="5698"/>
    <lineage>
        <taxon>Eukaryota</taxon>
        <taxon>Discoba</taxon>
        <taxon>Euglenozoa</taxon>
        <taxon>Kinetoplastea</taxon>
        <taxon>Metakinetoplastina</taxon>
        <taxon>Trypanosomatida</taxon>
        <taxon>Trypanosomatidae</taxon>
        <taxon>Trypanosoma</taxon>
        <taxon>Herpetosoma</taxon>
    </lineage>
</organism>
<dbReference type="AlphaFoldDB" id="A0A3S5IR54"/>
<keyword evidence="3" id="KW-1185">Reference proteome</keyword>
<protein>
    <submittedName>
        <fullName evidence="2">Putative AMP deaminase</fullName>
        <ecNumber evidence="2">3.5.4.6</ecNumber>
    </submittedName>
</protein>
<sequence>MASPVLFSACEPCIKVLQSRYRIYRAFNGVREDYFYSTLGGGSYELAPKLDIQRIGSCVFATTLVEFMQQPLATEPDMVLSTQSAHLSSSAGTSSLCVKSEGPQSANNRNTNHNNGGS</sequence>
<feature type="region of interest" description="Disordered" evidence="1">
    <location>
        <begin position="92"/>
        <end position="118"/>
    </location>
</feature>
<evidence type="ECO:0000256" key="1">
    <source>
        <dbReference type="SAM" id="MobiDB-lite"/>
    </source>
</evidence>
<dbReference type="Proteomes" id="UP000283634">
    <property type="component" value="Unassembled WGS sequence"/>
</dbReference>
<dbReference type="RefSeq" id="XP_029238145.1">
    <property type="nucleotide sequence ID" value="XM_029382001.1"/>
</dbReference>
<keyword evidence="2" id="KW-0378">Hydrolase</keyword>
<accession>A0A3S5IR54</accession>
<comment type="caution">
    <text evidence="2">The sequence shown here is derived from an EMBL/GenBank/DDBJ whole genome shotgun (WGS) entry which is preliminary data.</text>
</comment>
<evidence type="ECO:0000313" key="3">
    <source>
        <dbReference type="Proteomes" id="UP000283634"/>
    </source>
</evidence>
<dbReference type="GO" id="GO:0003876">
    <property type="term" value="F:AMP deaminase activity"/>
    <property type="evidence" value="ECO:0007669"/>
    <property type="project" value="UniProtKB-EC"/>
</dbReference>
<name>A0A3S5IR54_TRYRA</name>
<evidence type="ECO:0000313" key="2">
    <source>
        <dbReference type="EMBL" id="RNF04514.1"/>
    </source>
</evidence>
<dbReference type="EMBL" id="MKGL01000161">
    <property type="protein sequence ID" value="RNF04514.1"/>
    <property type="molecule type" value="Genomic_DNA"/>
</dbReference>
<gene>
    <name evidence="2" type="ORF">TraAM80_05106</name>
</gene>
<dbReference type="InterPro" id="IPR032466">
    <property type="entry name" value="Metal_Hydrolase"/>
</dbReference>
<proteinExistence type="predicted"/>
<dbReference type="SUPFAM" id="SSF51556">
    <property type="entry name" value="Metallo-dependent hydrolases"/>
    <property type="match status" value="1"/>
</dbReference>
<dbReference type="EC" id="3.5.4.6" evidence="2"/>